<evidence type="ECO:0000256" key="1">
    <source>
        <dbReference type="SAM" id="MobiDB-lite"/>
    </source>
</evidence>
<dbReference type="EMBL" id="JAFIMR010000025">
    <property type="protein sequence ID" value="KAI1863639.1"/>
    <property type="molecule type" value="Genomic_DNA"/>
</dbReference>
<reference evidence="2" key="1">
    <citation type="submission" date="2021-03" db="EMBL/GenBank/DDBJ databases">
        <title>Revisited historic fungal species revealed as producer of novel bioactive compounds through whole genome sequencing and comparative genomics.</title>
        <authorList>
            <person name="Vignolle G.A."/>
            <person name="Hochenegger N."/>
            <person name="Mach R.L."/>
            <person name="Mach-Aigner A.R."/>
            <person name="Javad Rahimi M."/>
            <person name="Salim K.A."/>
            <person name="Chan C.M."/>
            <person name="Lim L.B.L."/>
            <person name="Cai F."/>
            <person name="Druzhinina I.S."/>
            <person name="U'Ren J.M."/>
            <person name="Derntl C."/>
        </authorList>
    </citation>
    <scope>NUCLEOTIDE SEQUENCE</scope>
    <source>
        <strain evidence="2">TUCIM 5799</strain>
    </source>
</reference>
<sequence length="173" mass="18714">MSVDTSSVNGISQPQSRPQSRPEPRPCCQARTLLPAMFDPVANDSQTGWTPRDMPGAHGSPIVEVSMDDYDPLANLTGAGDDSCLFGAVPMMGALDSPHTIPASLSHTPPQPLPQPVIHENECITSSDLATLHNNYFDTIYPALPWLNKDRFVANLSANPDSLPLLSLSYCDW</sequence>
<evidence type="ECO:0000313" key="3">
    <source>
        <dbReference type="Proteomes" id="UP000829685"/>
    </source>
</evidence>
<dbReference type="Proteomes" id="UP000829685">
    <property type="component" value="Unassembled WGS sequence"/>
</dbReference>
<feature type="region of interest" description="Disordered" evidence="1">
    <location>
        <begin position="1"/>
        <end position="27"/>
    </location>
</feature>
<comment type="caution">
    <text evidence="2">The sequence shown here is derived from an EMBL/GenBank/DDBJ whole genome shotgun (WGS) entry which is preliminary data.</text>
</comment>
<proteinExistence type="predicted"/>
<dbReference type="AlphaFoldDB" id="A0A9P9WHK1"/>
<organism evidence="2 3">
    <name type="scientific">Neoarthrinium moseri</name>
    <dbReference type="NCBI Taxonomy" id="1658444"/>
    <lineage>
        <taxon>Eukaryota</taxon>
        <taxon>Fungi</taxon>
        <taxon>Dikarya</taxon>
        <taxon>Ascomycota</taxon>
        <taxon>Pezizomycotina</taxon>
        <taxon>Sordariomycetes</taxon>
        <taxon>Xylariomycetidae</taxon>
        <taxon>Amphisphaeriales</taxon>
        <taxon>Apiosporaceae</taxon>
        <taxon>Neoarthrinium</taxon>
    </lineage>
</organism>
<evidence type="ECO:0000313" key="2">
    <source>
        <dbReference type="EMBL" id="KAI1863639.1"/>
    </source>
</evidence>
<gene>
    <name evidence="2" type="ORF">JX265_008856</name>
</gene>
<feature type="compositionally biased region" description="Polar residues" evidence="1">
    <location>
        <begin position="1"/>
        <end position="11"/>
    </location>
</feature>
<keyword evidence="3" id="KW-1185">Reference proteome</keyword>
<protein>
    <submittedName>
        <fullName evidence="2">Uncharacterized protein</fullName>
    </submittedName>
</protein>
<name>A0A9P9WHK1_9PEZI</name>
<accession>A0A9P9WHK1</accession>